<gene>
    <name evidence="1" type="ORF">SAMN05216490_0562</name>
</gene>
<dbReference type="STRING" id="652787.SAMN05216490_0562"/>
<sequence>MSDTEKREWLLEMLKEEKQFEFLSCPNCDIDT</sequence>
<dbReference type="EMBL" id="LT629740">
    <property type="protein sequence ID" value="SDS11208.1"/>
    <property type="molecule type" value="Genomic_DNA"/>
</dbReference>
<protein>
    <submittedName>
        <fullName evidence="1">Uncharacterized protein</fullName>
    </submittedName>
</protein>
<dbReference type="AlphaFoldDB" id="A0A1H1PIW0"/>
<name>A0A1H1PIW0_MUCMA</name>
<accession>A0A1H1PIW0</accession>
<organism evidence="1 2">
    <name type="scientific">Mucilaginibacter mallensis</name>
    <dbReference type="NCBI Taxonomy" id="652787"/>
    <lineage>
        <taxon>Bacteria</taxon>
        <taxon>Pseudomonadati</taxon>
        <taxon>Bacteroidota</taxon>
        <taxon>Sphingobacteriia</taxon>
        <taxon>Sphingobacteriales</taxon>
        <taxon>Sphingobacteriaceae</taxon>
        <taxon>Mucilaginibacter</taxon>
    </lineage>
</organism>
<evidence type="ECO:0000313" key="1">
    <source>
        <dbReference type="EMBL" id="SDS11208.1"/>
    </source>
</evidence>
<keyword evidence="2" id="KW-1185">Reference proteome</keyword>
<evidence type="ECO:0000313" key="2">
    <source>
        <dbReference type="Proteomes" id="UP000199679"/>
    </source>
</evidence>
<dbReference type="Proteomes" id="UP000199679">
    <property type="component" value="Chromosome I"/>
</dbReference>
<proteinExistence type="predicted"/>
<reference evidence="1 2" key="1">
    <citation type="submission" date="2016-10" db="EMBL/GenBank/DDBJ databases">
        <authorList>
            <person name="de Groot N.N."/>
        </authorList>
    </citation>
    <scope>NUCLEOTIDE SEQUENCE [LARGE SCALE GENOMIC DNA]</scope>
    <source>
        <strain evidence="1 2">MP1X4</strain>
    </source>
</reference>